<keyword evidence="2" id="KW-1185">Reference proteome</keyword>
<gene>
    <name evidence="1" type="ORF">XA26_51520</name>
</gene>
<dbReference type="PATRIC" id="fig|1766.6.peg.5127"/>
<reference evidence="1 2" key="1">
    <citation type="journal article" date="2015" name="MBio">
        <title>Enzymatic Degradation of Phenazines Can Generate Energy and Protect Sensitive Organisms from Toxicity.</title>
        <authorList>
            <person name="Costa K.C."/>
            <person name="Bergkessel M."/>
            <person name="Saunders S."/>
            <person name="Korlach J."/>
            <person name="Newman D.K."/>
        </authorList>
    </citation>
    <scope>NUCLEOTIDE SEQUENCE [LARGE SCALE GENOMIC DNA]</scope>
    <source>
        <strain evidence="1 2">CT6</strain>
    </source>
</reference>
<sequence>MVLETPPRRGVLGADHPFLSGRASRAAELDHLMRYVRDHTDV</sequence>
<evidence type="ECO:0000313" key="1">
    <source>
        <dbReference type="EMBL" id="ALI28946.1"/>
    </source>
</evidence>
<name>A0A0N9XPV3_MYCFO</name>
<proteinExistence type="predicted"/>
<dbReference type="RefSeq" id="WP_432416696.1">
    <property type="nucleotide sequence ID" value="NZ_CP011269.1"/>
</dbReference>
<accession>A0A0N9XPV3</accession>
<evidence type="ECO:0000313" key="2">
    <source>
        <dbReference type="Proteomes" id="UP000057134"/>
    </source>
</evidence>
<organism evidence="1 2">
    <name type="scientific">Mycolicibacterium fortuitum</name>
    <name type="common">Mycobacterium fortuitum</name>
    <dbReference type="NCBI Taxonomy" id="1766"/>
    <lineage>
        <taxon>Bacteria</taxon>
        <taxon>Bacillati</taxon>
        <taxon>Actinomycetota</taxon>
        <taxon>Actinomycetes</taxon>
        <taxon>Mycobacteriales</taxon>
        <taxon>Mycobacteriaceae</taxon>
        <taxon>Mycolicibacterium</taxon>
    </lineage>
</organism>
<dbReference type="KEGG" id="mft:XA26_51520"/>
<dbReference type="AlphaFoldDB" id="A0A0N9XPV3"/>
<dbReference type="EMBL" id="CP011269">
    <property type="protein sequence ID" value="ALI28946.1"/>
    <property type="molecule type" value="Genomic_DNA"/>
</dbReference>
<dbReference type="Proteomes" id="UP000057134">
    <property type="component" value="Chromosome"/>
</dbReference>
<dbReference type="STRING" id="1766.XA26_51520"/>
<protein>
    <submittedName>
        <fullName evidence="1">Uncharacterized protein</fullName>
    </submittedName>
</protein>